<comment type="caution">
    <text evidence="2">The sequence shown here is derived from an EMBL/GenBank/DDBJ whole genome shotgun (WGS) entry which is preliminary data.</text>
</comment>
<feature type="compositionally biased region" description="Basic residues" evidence="1">
    <location>
        <begin position="219"/>
        <end position="229"/>
    </location>
</feature>
<reference evidence="2" key="1">
    <citation type="submission" date="2021-01" db="EMBL/GenBank/DDBJ databases">
        <title>Whole genome shotgun sequence of Sphaerisporangium rufum NBRC 109079.</title>
        <authorList>
            <person name="Komaki H."/>
            <person name="Tamura T."/>
        </authorList>
    </citation>
    <scope>NUCLEOTIDE SEQUENCE</scope>
    <source>
        <strain evidence="2">NBRC 109079</strain>
    </source>
</reference>
<feature type="region of interest" description="Disordered" evidence="1">
    <location>
        <begin position="109"/>
        <end position="229"/>
    </location>
</feature>
<gene>
    <name evidence="2" type="ORF">Sru01_41370</name>
</gene>
<evidence type="ECO:0000313" key="3">
    <source>
        <dbReference type="Proteomes" id="UP000655287"/>
    </source>
</evidence>
<name>A0A919V6A4_9ACTN</name>
<evidence type="ECO:0000256" key="1">
    <source>
        <dbReference type="SAM" id="MobiDB-lite"/>
    </source>
</evidence>
<proteinExistence type="predicted"/>
<keyword evidence="3" id="KW-1185">Reference proteome</keyword>
<dbReference type="EMBL" id="BOOU01000055">
    <property type="protein sequence ID" value="GII79155.1"/>
    <property type="molecule type" value="Genomic_DNA"/>
</dbReference>
<dbReference type="Proteomes" id="UP000655287">
    <property type="component" value="Unassembled WGS sequence"/>
</dbReference>
<feature type="compositionally biased region" description="Low complexity" evidence="1">
    <location>
        <begin position="109"/>
        <end position="127"/>
    </location>
</feature>
<dbReference type="AlphaFoldDB" id="A0A919V6A4"/>
<protein>
    <submittedName>
        <fullName evidence="2">Uncharacterized protein</fullName>
    </submittedName>
</protein>
<feature type="compositionally biased region" description="Basic and acidic residues" evidence="1">
    <location>
        <begin position="169"/>
        <end position="189"/>
    </location>
</feature>
<feature type="compositionally biased region" description="Acidic residues" evidence="1">
    <location>
        <begin position="144"/>
        <end position="168"/>
    </location>
</feature>
<feature type="compositionally biased region" description="Basic and acidic residues" evidence="1">
    <location>
        <begin position="207"/>
        <end position="218"/>
    </location>
</feature>
<evidence type="ECO:0000313" key="2">
    <source>
        <dbReference type="EMBL" id="GII79155.1"/>
    </source>
</evidence>
<sequence length="229" mass="24964">MKGPQVALFVAIGYILGRHRRFKLAIGLAVAGATGRLSGARGNLLEQGMKLVSSSPELEKIVGSVRGELFEAGKAAAKAAASRQVGSLSTKLQERAEALQHAADVAAGLEETTERAGGAARAAGGRVTRLRDTARRGGRARPQEEEEPYEDEYDEYEDEEYQEEPEEEPAPRRGAARERPSRGRARTGEAEEEPDEPDEEPGDEEEPPRGRVVRDQPAKRSRPVRRTRG</sequence>
<dbReference type="RefSeq" id="WP_203988955.1">
    <property type="nucleotide sequence ID" value="NZ_BOOU01000055.1"/>
</dbReference>
<feature type="compositionally biased region" description="Acidic residues" evidence="1">
    <location>
        <begin position="190"/>
        <end position="206"/>
    </location>
</feature>
<organism evidence="2 3">
    <name type="scientific">Sphaerisporangium rufum</name>
    <dbReference type="NCBI Taxonomy" id="1381558"/>
    <lineage>
        <taxon>Bacteria</taxon>
        <taxon>Bacillati</taxon>
        <taxon>Actinomycetota</taxon>
        <taxon>Actinomycetes</taxon>
        <taxon>Streptosporangiales</taxon>
        <taxon>Streptosporangiaceae</taxon>
        <taxon>Sphaerisporangium</taxon>
    </lineage>
</organism>
<accession>A0A919V6A4</accession>